<evidence type="ECO:0000256" key="5">
    <source>
        <dbReference type="RuleBase" id="RU003682"/>
    </source>
</evidence>
<evidence type="ECO:0000256" key="2">
    <source>
        <dbReference type="ARBA" id="ARBA00022723"/>
    </source>
</evidence>
<evidence type="ECO:0000313" key="8">
    <source>
        <dbReference type="Proteomes" id="UP001497457"/>
    </source>
</evidence>
<evidence type="ECO:0000256" key="1">
    <source>
        <dbReference type="ARBA" id="ARBA00008056"/>
    </source>
</evidence>
<comment type="similarity">
    <text evidence="1 5">Belongs to the iron/ascorbate-dependent oxidoreductase family.</text>
</comment>
<dbReference type="InterPro" id="IPR044861">
    <property type="entry name" value="IPNS-like_FE2OG_OXY"/>
</dbReference>
<name>A0ABC8WDJ2_9POAL</name>
<dbReference type="PANTHER" id="PTHR47991">
    <property type="entry name" value="OXOGLUTARATE/IRON-DEPENDENT DIOXYGENASE"/>
    <property type="match status" value="1"/>
</dbReference>
<gene>
    <name evidence="7" type="ORF">URODEC1_LOCUS12547</name>
</gene>
<dbReference type="InterPro" id="IPR050295">
    <property type="entry name" value="Plant_2OG-oxidoreductases"/>
</dbReference>
<keyword evidence="8" id="KW-1185">Reference proteome</keyword>
<dbReference type="Gene3D" id="2.60.120.330">
    <property type="entry name" value="B-lactam Antibiotic, Isopenicillin N Synthase, Chain"/>
    <property type="match status" value="1"/>
</dbReference>
<dbReference type="AlphaFoldDB" id="A0ABC8WDJ2"/>
<dbReference type="Proteomes" id="UP001497457">
    <property type="component" value="Chromosome 12b"/>
</dbReference>
<evidence type="ECO:0000256" key="4">
    <source>
        <dbReference type="ARBA" id="ARBA00023004"/>
    </source>
</evidence>
<dbReference type="Pfam" id="PF14226">
    <property type="entry name" value="DIOX_N"/>
    <property type="match status" value="1"/>
</dbReference>
<organism evidence="7 8">
    <name type="scientific">Urochloa decumbens</name>
    <dbReference type="NCBI Taxonomy" id="240449"/>
    <lineage>
        <taxon>Eukaryota</taxon>
        <taxon>Viridiplantae</taxon>
        <taxon>Streptophyta</taxon>
        <taxon>Embryophyta</taxon>
        <taxon>Tracheophyta</taxon>
        <taxon>Spermatophyta</taxon>
        <taxon>Magnoliopsida</taxon>
        <taxon>Liliopsida</taxon>
        <taxon>Poales</taxon>
        <taxon>Poaceae</taxon>
        <taxon>PACMAD clade</taxon>
        <taxon>Panicoideae</taxon>
        <taxon>Panicodae</taxon>
        <taxon>Paniceae</taxon>
        <taxon>Melinidinae</taxon>
        <taxon>Urochloa</taxon>
    </lineage>
</organism>
<reference evidence="8" key="1">
    <citation type="submission" date="2024-06" db="EMBL/GenBank/DDBJ databases">
        <authorList>
            <person name="Ryan C."/>
        </authorList>
    </citation>
    <scope>NUCLEOTIDE SEQUENCE [LARGE SCALE GENOMIC DNA]</scope>
</reference>
<dbReference type="GO" id="GO:0016491">
    <property type="term" value="F:oxidoreductase activity"/>
    <property type="evidence" value="ECO:0007669"/>
    <property type="project" value="UniProtKB-KW"/>
</dbReference>
<keyword evidence="2 5" id="KW-0479">Metal-binding</keyword>
<reference evidence="7 8" key="2">
    <citation type="submission" date="2024-10" db="EMBL/GenBank/DDBJ databases">
        <authorList>
            <person name="Ryan C."/>
        </authorList>
    </citation>
    <scope>NUCLEOTIDE SEQUENCE [LARGE SCALE GENOMIC DNA]</scope>
</reference>
<dbReference type="InterPro" id="IPR026992">
    <property type="entry name" value="DIOX_N"/>
</dbReference>
<dbReference type="GO" id="GO:0046872">
    <property type="term" value="F:metal ion binding"/>
    <property type="evidence" value="ECO:0007669"/>
    <property type="project" value="UniProtKB-KW"/>
</dbReference>
<proteinExistence type="inferred from homology"/>
<feature type="domain" description="Fe2OG dioxygenase" evidence="6">
    <location>
        <begin position="178"/>
        <end position="279"/>
    </location>
</feature>
<evidence type="ECO:0000256" key="3">
    <source>
        <dbReference type="ARBA" id="ARBA00023002"/>
    </source>
</evidence>
<evidence type="ECO:0000259" key="6">
    <source>
        <dbReference type="PROSITE" id="PS51471"/>
    </source>
</evidence>
<dbReference type="Pfam" id="PF03171">
    <property type="entry name" value="2OG-FeII_Oxy"/>
    <property type="match status" value="1"/>
</dbReference>
<evidence type="ECO:0000313" key="7">
    <source>
        <dbReference type="EMBL" id="CAL4907487.1"/>
    </source>
</evidence>
<keyword evidence="4 5" id="KW-0408">Iron</keyword>
<protein>
    <recommendedName>
        <fullName evidence="6">Fe2OG dioxygenase domain-containing protein</fullName>
    </recommendedName>
</protein>
<dbReference type="EMBL" id="OZ075122">
    <property type="protein sequence ID" value="CAL4907487.1"/>
    <property type="molecule type" value="Genomic_DNA"/>
</dbReference>
<dbReference type="SUPFAM" id="SSF51197">
    <property type="entry name" value="Clavaminate synthase-like"/>
    <property type="match status" value="1"/>
</dbReference>
<keyword evidence="3 5" id="KW-0560">Oxidoreductase</keyword>
<dbReference type="FunFam" id="2.60.120.330:FF:000079">
    <property type="entry name" value="Protein SRG1"/>
    <property type="match status" value="1"/>
</dbReference>
<dbReference type="InterPro" id="IPR027443">
    <property type="entry name" value="IPNS-like_sf"/>
</dbReference>
<accession>A0ABC8WDJ2</accession>
<dbReference type="InterPro" id="IPR005123">
    <property type="entry name" value="Oxoglu/Fe-dep_dioxygenase_dom"/>
</dbReference>
<dbReference type="PROSITE" id="PS51471">
    <property type="entry name" value="FE2OG_OXY"/>
    <property type="match status" value="1"/>
</dbReference>
<sequence>MPADWPDVIVPVQTLSDSGITYVPQQYIRPLSERPIGNNTATKSNTCDWGFFQVVNHGVDLDAVKRMRQVWKEFFNLPVEQKKLYANSPMSYEGYGSRVGVDKEAILDWNDYYFLTLLPTETTIPEKWLSAPSNLRDVTEKYTFHMMNLSSLLLKAISNTLELDEEHLNMAFGGSHGITASMRVTYYPKCPQPDLTLGLSPHTDIGGITLLLLDDNNVAGTQVRKENEWVTLQPMPGAFIINVGDQIQIISNGKYKSAEHRVLANSDEERLSIAFFCNPGGDLPIAPASKLVSPISPAQYHPTTFNEYRK</sequence>